<keyword evidence="4" id="KW-0233">DNA recombination</keyword>
<keyword evidence="2" id="KW-0815">Transposition</keyword>
<reference evidence="6 7" key="1">
    <citation type="submission" date="2016-10" db="EMBL/GenBank/DDBJ databases">
        <authorList>
            <person name="de Groot N.N."/>
        </authorList>
    </citation>
    <scope>NUCLEOTIDE SEQUENCE [LARGE SCALE GENOMIC DNA]</scope>
    <source>
        <strain evidence="6 7">KH1P1</strain>
    </source>
</reference>
<sequence length="341" mass="39232">MKPKHLKKLLLSEIKAVSEKLNEYCVSSGKDFTRKRKITFETVIKTLIGMESKSLTNELITAFDMNSEMPSTSAFVQQRYKIKPEAFKAVFDGFSLQLINNIKTDFRILAVDGSDVQIATNPDDQTSYHQGTNGQRPYNLLHLNALYDLKNHIYTDAIIQGKLNTNEHSALQEMVDNSKIPKALVIADRGYESFNNMSHIQEKGWFFLIRVKDGINGIKGGLDLPETDSFDVDISLKLTRKKTNAVKKLFKDKNHYRSISSTQPFDYLPLKNKKSDPVIFYELKFRIVRFPISEDSYETIITNLDSKRYTPSELKKLYAARWGIETSFRDLKYTIGLLDFH</sequence>
<evidence type="ECO:0000256" key="3">
    <source>
        <dbReference type="ARBA" id="ARBA00023125"/>
    </source>
</evidence>
<dbReference type="RefSeq" id="WP_074650844.1">
    <property type="nucleotide sequence ID" value="NZ_FOIL01000108.1"/>
</dbReference>
<dbReference type="InterPro" id="IPR047952">
    <property type="entry name" value="Transpos_IS4"/>
</dbReference>
<keyword evidence="3" id="KW-0238">DNA-binding</keyword>
<evidence type="ECO:0000256" key="4">
    <source>
        <dbReference type="ARBA" id="ARBA00023172"/>
    </source>
</evidence>
<dbReference type="GO" id="GO:0006313">
    <property type="term" value="P:DNA transposition"/>
    <property type="evidence" value="ECO:0007669"/>
    <property type="project" value="InterPro"/>
</dbReference>
<dbReference type="PANTHER" id="PTHR33258">
    <property type="entry name" value="TRANSPOSASE INSL FOR INSERTION SEQUENCE ELEMENT IS186A-RELATED"/>
    <property type="match status" value="1"/>
</dbReference>
<feature type="non-terminal residue" evidence="6">
    <location>
        <position position="341"/>
    </location>
</feature>
<feature type="domain" description="Transposase IS4-like" evidence="5">
    <location>
        <begin position="106"/>
        <end position="340"/>
    </location>
</feature>
<evidence type="ECO:0000259" key="5">
    <source>
        <dbReference type="Pfam" id="PF01609"/>
    </source>
</evidence>
<dbReference type="NCBIfam" id="NF033592">
    <property type="entry name" value="transpos_IS4_1"/>
    <property type="match status" value="1"/>
</dbReference>
<dbReference type="Pfam" id="PF01609">
    <property type="entry name" value="DDE_Tnp_1"/>
    <property type="match status" value="1"/>
</dbReference>
<dbReference type="Gene3D" id="3.90.350.10">
    <property type="entry name" value="Transposase Inhibitor Protein From Tn5, Chain A, domain 1"/>
    <property type="match status" value="1"/>
</dbReference>
<dbReference type="SUPFAM" id="SSF53098">
    <property type="entry name" value="Ribonuclease H-like"/>
    <property type="match status" value="1"/>
</dbReference>
<name>A0A1I0ITE6_9FIRM</name>
<organism evidence="6 7">
    <name type="scientific">[Clostridium] aminophilum</name>
    <dbReference type="NCBI Taxonomy" id="1526"/>
    <lineage>
        <taxon>Bacteria</taxon>
        <taxon>Bacillati</taxon>
        <taxon>Bacillota</taxon>
        <taxon>Clostridia</taxon>
        <taxon>Lachnospirales</taxon>
        <taxon>Lachnospiraceae</taxon>
    </lineage>
</organism>
<protein>
    <submittedName>
        <fullName evidence="6">Transposase DDE domain-containing protein</fullName>
    </submittedName>
</protein>
<dbReference type="AlphaFoldDB" id="A0A1I0ITE6"/>
<proteinExistence type="inferred from homology"/>
<comment type="similarity">
    <text evidence="1">Belongs to the transposase 11 family.</text>
</comment>
<accession>A0A1I0ITE6</accession>
<dbReference type="OrthoDB" id="9794050at2"/>
<dbReference type="Proteomes" id="UP000199820">
    <property type="component" value="Unassembled WGS sequence"/>
</dbReference>
<dbReference type="PANTHER" id="PTHR33258:SF1">
    <property type="entry name" value="TRANSPOSASE INSL FOR INSERTION SEQUENCE ELEMENT IS186A-RELATED"/>
    <property type="match status" value="1"/>
</dbReference>
<dbReference type="GO" id="GO:0004803">
    <property type="term" value="F:transposase activity"/>
    <property type="evidence" value="ECO:0007669"/>
    <property type="project" value="InterPro"/>
</dbReference>
<gene>
    <name evidence="6" type="ORF">SAMN04487771_11081</name>
</gene>
<keyword evidence="7" id="KW-1185">Reference proteome</keyword>
<dbReference type="InterPro" id="IPR012337">
    <property type="entry name" value="RNaseH-like_sf"/>
</dbReference>
<evidence type="ECO:0000313" key="6">
    <source>
        <dbReference type="EMBL" id="SEU00516.1"/>
    </source>
</evidence>
<dbReference type="InterPro" id="IPR002559">
    <property type="entry name" value="Transposase_11"/>
</dbReference>
<evidence type="ECO:0000256" key="2">
    <source>
        <dbReference type="ARBA" id="ARBA00022578"/>
    </source>
</evidence>
<evidence type="ECO:0000256" key="1">
    <source>
        <dbReference type="ARBA" id="ARBA00010075"/>
    </source>
</evidence>
<dbReference type="EMBL" id="FOIL01000108">
    <property type="protein sequence ID" value="SEU00516.1"/>
    <property type="molecule type" value="Genomic_DNA"/>
</dbReference>
<dbReference type="GO" id="GO:0003677">
    <property type="term" value="F:DNA binding"/>
    <property type="evidence" value="ECO:0007669"/>
    <property type="project" value="UniProtKB-KW"/>
</dbReference>
<evidence type="ECO:0000313" key="7">
    <source>
        <dbReference type="Proteomes" id="UP000199820"/>
    </source>
</evidence>